<keyword evidence="2" id="KW-1185">Reference proteome</keyword>
<dbReference type="Proteomes" id="UP001054945">
    <property type="component" value="Unassembled WGS sequence"/>
</dbReference>
<protein>
    <submittedName>
        <fullName evidence="1">Uncharacterized protein</fullName>
    </submittedName>
</protein>
<evidence type="ECO:0000313" key="2">
    <source>
        <dbReference type="Proteomes" id="UP001054945"/>
    </source>
</evidence>
<reference evidence="1 2" key="1">
    <citation type="submission" date="2021-06" db="EMBL/GenBank/DDBJ databases">
        <title>Caerostris extrusa draft genome.</title>
        <authorList>
            <person name="Kono N."/>
            <person name="Arakawa K."/>
        </authorList>
    </citation>
    <scope>NUCLEOTIDE SEQUENCE [LARGE SCALE GENOMIC DNA]</scope>
</reference>
<dbReference type="EMBL" id="BPLR01001977">
    <property type="protein sequence ID" value="GIX68580.1"/>
    <property type="molecule type" value="Genomic_DNA"/>
</dbReference>
<accession>A0AAV4M9R4</accession>
<evidence type="ECO:0000313" key="1">
    <source>
        <dbReference type="EMBL" id="GIX68580.1"/>
    </source>
</evidence>
<dbReference type="AlphaFoldDB" id="A0AAV4M9R4"/>
<proteinExistence type="predicted"/>
<gene>
    <name evidence="1" type="ORF">CEXT_66071</name>
</gene>
<organism evidence="1 2">
    <name type="scientific">Caerostris extrusa</name>
    <name type="common">Bark spider</name>
    <name type="synonym">Caerostris bankana</name>
    <dbReference type="NCBI Taxonomy" id="172846"/>
    <lineage>
        <taxon>Eukaryota</taxon>
        <taxon>Metazoa</taxon>
        <taxon>Ecdysozoa</taxon>
        <taxon>Arthropoda</taxon>
        <taxon>Chelicerata</taxon>
        <taxon>Arachnida</taxon>
        <taxon>Araneae</taxon>
        <taxon>Araneomorphae</taxon>
        <taxon>Entelegynae</taxon>
        <taxon>Araneoidea</taxon>
        <taxon>Araneidae</taxon>
        <taxon>Caerostris</taxon>
    </lineage>
</organism>
<comment type="caution">
    <text evidence="1">The sequence shown here is derived from an EMBL/GenBank/DDBJ whole genome shotgun (WGS) entry which is preliminary data.</text>
</comment>
<sequence>MIQASLSAISRRWSDSPGWACGRVKSASLRSQIASEWFGDALVPITAERHEANRTPSQQASIMNIVNTTNPDVTSACGCATPKEA</sequence>
<name>A0AAV4M9R4_CAEEX</name>